<dbReference type="Gene3D" id="1.10.10.10">
    <property type="entry name" value="Winged helix-like DNA-binding domain superfamily/Winged helix DNA-binding domain"/>
    <property type="match status" value="1"/>
</dbReference>
<keyword evidence="4" id="KW-0804">Transcription</keyword>
<keyword evidence="7" id="KW-1185">Reference proteome</keyword>
<reference evidence="6" key="1">
    <citation type="submission" date="2022-11" db="EMBL/GenBank/DDBJ databases">
        <title>Draft genome sequence of Hoeflea poritis E7-10 and Hoeflea prorocentri PM5-8, separated from scleractinian coral Porites lutea and marine dinoflagellate.</title>
        <authorList>
            <person name="Zhang G."/>
            <person name="Wei Q."/>
            <person name="Cai L."/>
        </authorList>
    </citation>
    <scope>NUCLEOTIDE SEQUENCE</scope>
    <source>
        <strain evidence="6">PM5-8</strain>
    </source>
</reference>
<accession>A0A9X3UEW5</accession>
<evidence type="ECO:0000313" key="6">
    <source>
        <dbReference type="EMBL" id="MDA5397918.1"/>
    </source>
</evidence>
<feature type="domain" description="HTH lysR-type" evidence="5">
    <location>
        <begin position="5"/>
        <end position="62"/>
    </location>
</feature>
<dbReference type="GO" id="GO:0003700">
    <property type="term" value="F:DNA-binding transcription factor activity"/>
    <property type="evidence" value="ECO:0007669"/>
    <property type="project" value="InterPro"/>
</dbReference>
<proteinExistence type="inferred from homology"/>
<dbReference type="Gene3D" id="3.40.190.10">
    <property type="entry name" value="Periplasmic binding protein-like II"/>
    <property type="match status" value="2"/>
</dbReference>
<protein>
    <submittedName>
        <fullName evidence="6">LysR substrate-binding domain-containing protein</fullName>
    </submittedName>
</protein>
<sequence>MHRMPPLNWLRTFEASARHLSFTHAAKELGLSQVAVSKQVKQLELHIREPLFVRHARSLEMTKAAEAYLPKVRDAFERLSDGTKEVFGGRRSKVLTLRAATGFSVNWLVPRLPDFYARYPDIPIRIVSSVWNEEIGNPDFDLDIRYGTGKWPGVNTDRLTWDTISPVCSPLIVEGGELTHVDDLKNCTLIHVLGYEEGWAKWLRAAGAADVVDAGRGVQVDNSLVAFELAARGCGVALARSCLVDPMFESGRLARPFDLQVPIDEAFHLVSKQTDQEHADGAVLRAWLLEVAERERQ</sequence>
<dbReference type="PROSITE" id="PS50931">
    <property type="entry name" value="HTH_LYSR"/>
    <property type="match status" value="1"/>
</dbReference>
<organism evidence="6 7">
    <name type="scientific">Hoeflea prorocentri</name>
    <dbReference type="NCBI Taxonomy" id="1922333"/>
    <lineage>
        <taxon>Bacteria</taxon>
        <taxon>Pseudomonadati</taxon>
        <taxon>Pseudomonadota</taxon>
        <taxon>Alphaproteobacteria</taxon>
        <taxon>Hyphomicrobiales</taxon>
        <taxon>Rhizobiaceae</taxon>
        <taxon>Hoeflea</taxon>
    </lineage>
</organism>
<dbReference type="InterPro" id="IPR036390">
    <property type="entry name" value="WH_DNA-bd_sf"/>
</dbReference>
<comment type="similarity">
    <text evidence="1">Belongs to the LysR transcriptional regulatory family.</text>
</comment>
<dbReference type="InterPro" id="IPR005119">
    <property type="entry name" value="LysR_subst-bd"/>
</dbReference>
<evidence type="ECO:0000259" key="5">
    <source>
        <dbReference type="PROSITE" id="PS50931"/>
    </source>
</evidence>
<dbReference type="Pfam" id="PF03466">
    <property type="entry name" value="LysR_substrate"/>
    <property type="match status" value="1"/>
</dbReference>
<evidence type="ECO:0000256" key="1">
    <source>
        <dbReference type="ARBA" id="ARBA00009437"/>
    </source>
</evidence>
<dbReference type="Pfam" id="PF00126">
    <property type="entry name" value="HTH_1"/>
    <property type="match status" value="1"/>
</dbReference>
<dbReference type="GO" id="GO:0043565">
    <property type="term" value="F:sequence-specific DNA binding"/>
    <property type="evidence" value="ECO:0007669"/>
    <property type="project" value="TreeGrafter"/>
</dbReference>
<dbReference type="InterPro" id="IPR036388">
    <property type="entry name" value="WH-like_DNA-bd_sf"/>
</dbReference>
<dbReference type="PANTHER" id="PTHR30537:SF74">
    <property type="entry name" value="HTH-TYPE TRANSCRIPTIONAL REGULATOR TRPI"/>
    <property type="match status" value="1"/>
</dbReference>
<dbReference type="SUPFAM" id="SSF46785">
    <property type="entry name" value="Winged helix' DNA-binding domain"/>
    <property type="match status" value="1"/>
</dbReference>
<evidence type="ECO:0000256" key="3">
    <source>
        <dbReference type="ARBA" id="ARBA00023125"/>
    </source>
</evidence>
<keyword evidence="2" id="KW-0805">Transcription regulation</keyword>
<keyword evidence="3" id="KW-0238">DNA-binding</keyword>
<dbReference type="EMBL" id="JAPJZI010000001">
    <property type="protein sequence ID" value="MDA5397918.1"/>
    <property type="molecule type" value="Genomic_DNA"/>
</dbReference>
<dbReference type="AlphaFoldDB" id="A0A9X3UEW5"/>
<dbReference type="RefSeq" id="WP_267989363.1">
    <property type="nucleotide sequence ID" value="NZ_JAPJZI010000001.1"/>
</dbReference>
<evidence type="ECO:0000256" key="2">
    <source>
        <dbReference type="ARBA" id="ARBA00023015"/>
    </source>
</evidence>
<dbReference type="PANTHER" id="PTHR30537">
    <property type="entry name" value="HTH-TYPE TRANSCRIPTIONAL REGULATOR"/>
    <property type="match status" value="1"/>
</dbReference>
<gene>
    <name evidence="6" type="ORF">OQ273_04960</name>
</gene>
<dbReference type="Proteomes" id="UP001151234">
    <property type="component" value="Unassembled WGS sequence"/>
</dbReference>
<dbReference type="PRINTS" id="PR00039">
    <property type="entry name" value="HTHLYSR"/>
</dbReference>
<evidence type="ECO:0000256" key="4">
    <source>
        <dbReference type="ARBA" id="ARBA00023163"/>
    </source>
</evidence>
<name>A0A9X3UEW5_9HYPH</name>
<dbReference type="InterPro" id="IPR000847">
    <property type="entry name" value="LysR_HTH_N"/>
</dbReference>
<comment type="caution">
    <text evidence="6">The sequence shown here is derived from an EMBL/GenBank/DDBJ whole genome shotgun (WGS) entry which is preliminary data.</text>
</comment>
<evidence type="ECO:0000313" key="7">
    <source>
        <dbReference type="Proteomes" id="UP001151234"/>
    </source>
</evidence>
<dbReference type="InterPro" id="IPR058163">
    <property type="entry name" value="LysR-type_TF_proteobact-type"/>
</dbReference>
<dbReference type="CDD" id="cd08432">
    <property type="entry name" value="PBP2_GcdR_TrpI_HvrB_AmpR_like"/>
    <property type="match status" value="1"/>
</dbReference>
<dbReference type="SUPFAM" id="SSF53850">
    <property type="entry name" value="Periplasmic binding protein-like II"/>
    <property type="match status" value="1"/>
</dbReference>
<dbReference type="GO" id="GO:0006351">
    <property type="term" value="P:DNA-templated transcription"/>
    <property type="evidence" value="ECO:0007669"/>
    <property type="project" value="TreeGrafter"/>
</dbReference>